<name>A0A8J8KDT1_9BACI</name>
<dbReference type="RefSeq" id="WP_173730223.1">
    <property type="nucleotide sequence ID" value="NZ_JABTTE010000003.1"/>
</dbReference>
<dbReference type="AlphaFoldDB" id="A0A8J8KDT1"/>
<organism evidence="1 2">
    <name type="scientific">Calidifontibacillus erzurumensis</name>
    <dbReference type="NCBI Taxonomy" id="2741433"/>
    <lineage>
        <taxon>Bacteria</taxon>
        <taxon>Bacillati</taxon>
        <taxon>Bacillota</taxon>
        <taxon>Bacilli</taxon>
        <taxon>Bacillales</taxon>
        <taxon>Bacillaceae</taxon>
        <taxon>Calidifontibacillus/Schinkia group</taxon>
        <taxon>Calidifontibacillus</taxon>
    </lineage>
</organism>
<dbReference type="Proteomes" id="UP000625804">
    <property type="component" value="Unassembled WGS sequence"/>
</dbReference>
<comment type="caution">
    <text evidence="1">The sequence shown here is derived from an EMBL/GenBank/DDBJ whole genome shotgun (WGS) entry which is preliminary data.</text>
</comment>
<dbReference type="EMBL" id="JABTTE010000003">
    <property type="protein sequence ID" value="NSL51025.1"/>
    <property type="molecule type" value="Genomic_DNA"/>
</dbReference>
<keyword evidence="2" id="KW-1185">Reference proteome</keyword>
<gene>
    <name evidence="1" type="ORF">HR057_04495</name>
</gene>
<sequence>MGHRLEKQAEQLIILQRDKEVTAKIREAFKEKRKKIERKPKKWYHFWK</sequence>
<evidence type="ECO:0000313" key="2">
    <source>
        <dbReference type="Proteomes" id="UP000625804"/>
    </source>
</evidence>
<accession>A0A8J8KDT1</accession>
<proteinExistence type="predicted"/>
<reference evidence="1" key="1">
    <citation type="submission" date="2020-06" db="EMBL/GenBank/DDBJ databases">
        <title>A novel thermopfilic bacterium from Erzurum, Turkey.</title>
        <authorList>
            <person name="Adiguzel A."/>
            <person name="Ay H."/>
            <person name="Baltaci M.O."/>
        </authorList>
    </citation>
    <scope>NUCLEOTIDE SEQUENCE</scope>
    <source>
        <strain evidence="1">P2</strain>
    </source>
</reference>
<evidence type="ECO:0000313" key="1">
    <source>
        <dbReference type="EMBL" id="NSL51025.1"/>
    </source>
</evidence>
<protein>
    <submittedName>
        <fullName evidence="1">Uncharacterized protein</fullName>
    </submittedName>
</protein>